<dbReference type="InterPro" id="IPR036926">
    <property type="entry name" value="Thymidate_synth/dCMP_Mease_sf"/>
</dbReference>
<gene>
    <name evidence="1" type="ORF">CDA63_06280</name>
</gene>
<reference evidence="1 2" key="1">
    <citation type="submission" date="2017-06" db="EMBL/GenBank/DDBJ databases">
        <title>Hymenobacter amundsenii sp. nov. isolated from regoliths in Antarctica.</title>
        <authorList>
            <person name="Sedlacek I."/>
            <person name="Kralova S."/>
            <person name="Pantucek R."/>
            <person name="Svec P."/>
            <person name="Holochova P."/>
            <person name="Stankova E."/>
            <person name="Vrbovska V."/>
            <person name="Busse H.-J."/>
        </authorList>
    </citation>
    <scope>NUCLEOTIDE SEQUENCE [LARGE SCALE GENOMIC DNA]</scope>
    <source>
        <strain evidence="1 2">CCM 8682</strain>
    </source>
</reference>
<name>A0A246FMT2_9BACT</name>
<comment type="caution">
    <text evidence="1">The sequence shown here is derived from an EMBL/GenBank/DDBJ whole genome shotgun (WGS) entry which is preliminary data.</text>
</comment>
<sequence length="59" mass="6985">MPWCLGGFLCYYLSHLFFFPQFISTTLLQHILDCGTRKTDRIGTSTLPVFSYQMWFNLQ</sequence>
<dbReference type="EMBL" id="NIRR01000006">
    <property type="protein sequence ID" value="OWP64067.1"/>
    <property type="molecule type" value="Genomic_DNA"/>
</dbReference>
<dbReference type="AlphaFoldDB" id="A0A246FMT2"/>
<proteinExistence type="predicted"/>
<dbReference type="Proteomes" id="UP000197277">
    <property type="component" value="Unassembled WGS sequence"/>
</dbReference>
<dbReference type="Gene3D" id="3.30.572.10">
    <property type="entry name" value="Thymidylate synthase/dCMP hydroxymethylase domain"/>
    <property type="match status" value="1"/>
</dbReference>
<keyword evidence="2" id="KW-1185">Reference proteome</keyword>
<accession>A0A246FMT2</accession>
<dbReference type="SUPFAM" id="SSF55831">
    <property type="entry name" value="Thymidylate synthase/dCMP hydroxymethylase"/>
    <property type="match status" value="1"/>
</dbReference>
<evidence type="ECO:0000313" key="1">
    <source>
        <dbReference type="EMBL" id="OWP64067.1"/>
    </source>
</evidence>
<protein>
    <submittedName>
        <fullName evidence="1">Uncharacterized protein</fullName>
    </submittedName>
</protein>
<evidence type="ECO:0000313" key="2">
    <source>
        <dbReference type="Proteomes" id="UP000197277"/>
    </source>
</evidence>
<organism evidence="1 2">
    <name type="scientific">Hymenobacter amundsenii</name>
    <dbReference type="NCBI Taxonomy" id="2006685"/>
    <lineage>
        <taxon>Bacteria</taxon>
        <taxon>Pseudomonadati</taxon>
        <taxon>Bacteroidota</taxon>
        <taxon>Cytophagia</taxon>
        <taxon>Cytophagales</taxon>
        <taxon>Hymenobacteraceae</taxon>
        <taxon>Hymenobacter</taxon>
    </lineage>
</organism>
<dbReference type="RefSeq" id="WP_088463598.1">
    <property type="nucleotide sequence ID" value="NZ_NIRR01000006.1"/>
</dbReference>